<keyword evidence="2" id="KW-0808">Transferase</keyword>
<dbReference type="PANTHER" id="PTHR43619">
    <property type="entry name" value="S-ADENOSYL-L-METHIONINE-DEPENDENT METHYLTRANSFERASE YKTD-RELATED"/>
    <property type="match status" value="1"/>
</dbReference>
<evidence type="ECO:0000313" key="3">
    <source>
        <dbReference type="EMBL" id="MBE5055776.1"/>
    </source>
</evidence>
<dbReference type="GO" id="GO:0008168">
    <property type="term" value="F:methyltransferase activity"/>
    <property type="evidence" value="ECO:0007669"/>
    <property type="project" value="UniProtKB-KW"/>
</dbReference>
<dbReference type="SUPFAM" id="SSF53335">
    <property type="entry name" value="S-adenosyl-L-methionine-dependent methyltransferases"/>
    <property type="match status" value="1"/>
</dbReference>
<dbReference type="PANTHER" id="PTHR43619:SF2">
    <property type="entry name" value="S-ADENOSYL-L-METHIONINE-DEPENDENT METHYLTRANSFERASES SUPERFAMILY PROTEIN"/>
    <property type="match status" value="1"/>
</dbReference>
<evidence type="ECO:0000256" key="2">
    <source>
        <dbReference type="ARBA" id="ARBA00022679"/>
    </source>
</evidence>
<dbReference type="InterPro" id="IPR029063">
    <property type="entry name" value="SAM-dependent_MTases_sf"/>
</dbReference>
<sequence>MEKYKVQKDSVQETLIIPLYGRRLCSRRFPGLYQDATAAMLMEKVDYDFSPLERQANGLMQTFGALEVAMRQNDLAWEVRDYLNAHPRAAVINLGCGLDNTGRACDNGRCSIWNIDLPDVIELRDRLLPPGEREKNLAFDLKDPRWMDAVRADPGDGTVLFAAGVFYYFTTEEVKALATGIARRFPGGRLVFDAAGQTAVRLMLKTWVKQAGIRDVGAYFSVKDAKGDLEPWSPLFSVSSRGYMLGYQSLHDPAVRPVHRLLAKLADGPMHLQIVRIDFAEYSHD</sequence>
<comment type="caution">
    <text evidence="3">The sequence shown here is derived from an EMBL/GenBank/DDBJ whole genome shotgun (WGS) entry which is preliminary data.</text>
</comment>
<proteinExistence type="predicted"/>
<gene>
    <name evidence="3" type="ORF">INF37_07160</name>
</gene>
<evidence type="ECO:0000256" key="1">
    <source>
        <dbReference type="ARBA" id="ARBA00022603"/>
    </source>
</evidence>
<organism evidence="3 4">
    <name type="scientific">Pseudoflavonifractor gallinarum</name>
    <dbReference type="NCBI Taxonomy" id="2779352"/>
    <lineage>
        <taxon>Bacteria</taxon>
        <taxon>Bacillati</taxon>
        <taxon>Bacillota</taxon>
        <taxon>Clostridia</taxon>
        <taxon>Eubacteriales</taxon>
        <taxon>Oscillospiraceae</taxon>
        <taxon>Pseudoflavonifractor</taxon>
    </lineage>
</organism>
<keyword evidence="4" id="KW-1185">Reference proteome</keyword>
<protein>
    <submittedName>
        <fullName evidence="3">Class I SAM-dependent methyltransferase</fullName>
    </submittedName>
</protein>
<name>A0ABR9RAQ9_9FIRM</name>
<dbReference type="RefSeq" id="WP_193537380.1">
    <property type="nucleotide sequence ID" value="NZ_JADCKF010000005.1"/>
</dbReference>
<reference evidence="3 4" key="1">
    <citation type="submission" date="2020-10" db="EMBL/GenBank/DDBJ databases">
        <title>ChiBAC.</title>
        <authorList>
            <person name="Zenner C."/>
            <person name="Hitch T.C.A."/>
            <person name="Clavel T."/>
        </authorList>
    </citation>
    <scope>NUCLEOTIDE SEQUENCE [LARGE SCALE GENOMIC DNA]</scope>
    <source>
        <strain evidence="3 4">DSM 107456</strain>
    </source>
</reference>
<dbReference type="Pfam" id="PF04072">
    <property type="entry name" value="LCM"/>
    <property type="match status" value="1"/>
</dbReference>
<dbReference type="Gene3D" id="3.40.50.150">
    <property type="entry name" value="Vaccinia Virus protein VP39"/>
    <property type="match status" value="1"/>
</dbReference>
<dbReference type="GO" id="GO:0032259">
    <property type="term" value="P:methylation"/>
    <property type="evidence" value="ECO:0007669"/>
    <property type="project" value="UniProtKB-KW"/>
</dbReference>
<dbReference type="EMBL" id="JADCKF010000005">
    <property type="protein sequence ID" value="MBE5055776.1"/>
    <property type="molecule type" value="Genomic_DNA"/>
</dbReference>
<keyword evidence="1 3" id="KW-0489">Methyltransferase</keyword>
<dbReference type="InterPro" id="IPR007213">
    <property type="entry name" value="Ppm1/Ppm2/Tcmp"/>
</dbReference>
<dbReference type="Proteomes" id="UP000806211">
    <property type="component" value="Unassembled WGS sequence"/>
</dbReference>
<accession>A0ABR9RAQ9</accession>
<evidence type="ECO:0000313" key="4">
    <source>
        <dbReference type="Proteomes" id="UP000806211"/>
    </source>
</evidence>